<gene>
    <name evidence="1" type="ORF">E4U56_003222</name>
</gene>
<sequence length="153" mass="17601">MSEQQLSATAVPALDCLVSAKRIFRMVKSIEITKAEVKCLSSKSTDEQSYALVLVTKQDDRHPIHVLECRYVEGGFLKVKSLQYSKSLPRQSHETRIIRVMMPTQIEKGVRKDLRTLMQTLATDRKLRRKLNVKRVEIVKDTVKDSEWLISLS</sequence>
<organism evidence="1 2">
    <name type="scientific">Claviceps arundinis</name>
    <dbReference type="NCBI Taxonomy" id="1623583"/>
    <lineage>
        <taxon>Eukaryota</taxon>
        <taxon>Fungi</taxon>
        <taxon>Dikarya</taxon>
        <taxon>Ascomycota</taxon>
        <taxon>Pezizomycotina</taxon>
        <taxon>Sordariomycetes</taxon>
        <taxon>Hypocreomycetidae</taxon>
        <taxon>Hypocreales</taxon>
        <taxon>Clavicipitaceae</taxon>
        <taxon>Claviceps</taxon>
    </lineage>
</organism>
<reference evidence="1" key="1">
    <citation type="journal article" date="2020" name="bioRxiv">
        <title>Whole genome comparisons of ergot fungi reveals the divergence and evolution of species within the genus Claviceps are the result of varying mechanisms driving genome evolution and host range expansion.</title>
        <authorList>
            <person name="Wyka S.A."/>
            <person name="Mondo S.J."/>
            <person name="Liu M."/>
            <person name="Dettman J."/>
            <person name="Nalam V."/>
            <person name="Broders K.D."/>
        </authorList>
    </citation>
    <scope>NUCLEOTIDE SEQUENCE</scope>
    <source>
        <strain evidence="1">CCC 1102</strain>
    </source>
</reference>
<dbReference type="Proteomes" id="UP000784919">
    <property type="component" value="Unassembled WGS sequence"/>
</dbReference>
<protein>
    <submittedName>
        <fullName evidence="1">Uncharacterized protein</fullName>
    </submittedName>
</protein>
<name>A0A9P7MPP3_9HYPO</name>
<evidence type="ECO:0000313" key="2">
    <source>
        <dbReference type="Proteomes" id="UP000784919"/>
    </source>
</evidence>
<dbReference type="OrthoDB" id="4951918at2759"/>
<evidence type="ECO:0000313" key="1">
    <source>
        <dbReference type="EMBL" id="KAG5962770.1"/>
    </source>
</evidence>
<accession>A0A9P7MPP3</accession>
<comment type="caution">
    <text evidence="1">The sequence shown here is derived from an EMBL/GenBank/DDBJ whole genome shotgun (WGS) entry which is preliminary data.</text>
</comment>
<proteinExistence type="predicted"/>
<dbReference type="AlphaFoldDB" id="A0A9P7MPP3"/>
<dbReference type="EMBL" id="SRPS01000212">
    <property type="protein sequence ID" value="KAG5962770.1"/>
    <property type="molecule type" value="Genomic_DNA"/>
</dbReference>